<dbReference type="AlphaFoldDB" id="A0A8E2F5R7"/>
<evidence type="ECO:0000259" key="3">
    <source>
        <dbReference type="Pfam" id="PF25053"/>
    </source>
</evidence>
<name>A0A8E2F5R7_9PEZI</name>
<dbReference type="SUPFAM" id="SSF52540">
    <property type="entry name" value="P-loop containing nucleoside triphosphate hydrolases"/>
    <property type="match status" value="1"/>
</dbReference>
<reference evidence="4 5" key="1">
    <citation type="journal article" date="2016" name="Nat. Commun.">
        <title>Ectomycorrhizal ecology is imprinted in the genome of the dominant symbiotic fungus Cenococcum geophilum.</title>
        <authorList>
            <consortium name="DOE Joint Genome Institute"/>
            <person name="Peter M."/>
            <person name="Kohler A."/>
            <person name="Ohm R.A."/>
            <person name="Kuo A."/>
            <person name="Krutzmann J."/>
            <person name="Morin E."/>
            <person name="Arend M."/>
            <person name="Barry K.W."/>
            <person name="Binder M."/>
            <person name="Choi C."/>
            <person name="Clum A."/>
            <person name="Copeland A."/>
            <person name="Grisel N."/>
            <person name="Haridas S."/>
            <person name="Kipfer T."/>
            <person name="LaButti K."/>
            <person name="Lindquist E."/>
            <person name="Lipzen A."/>
            <person name="Maire R."/>
            <person name="Meier B."/>
            <person name="Mihaltcheva S."/>
            <person name="Molinier V."/>
            <person name="Murat C."/>
            <person name="Poggeler S."/>
            <person name="Quandt C.A."/>
            <person name="Sperisen C."/>
            <person name="Tritt A."/>
            <person name="Tisserant E."/>
            <person name="Crous P.W."/>
            <person name="Henrissat B."/>
            <person name="Nehls U."/>
            <person name="Egli S."/>
            <person name="Spatafora J.W."/>
            <person name="Grigoriev I.V."/>
            <person name="Martin F.M."/>
        </authorList>
    </citation>
    <scope>NUCLEOTIDE SEQUENCE [LARGE SCALE GENOMIC DNA]</scope>
    <source>
        <strain evidence="4 5">CBS 207.34</strain>
    </source>
</reference>
<dbReference type="EMBL" id="KV749121">
    <property type="protein sequence ID" value="OCL11067.1"/>
    <property type="molecule type" value="Genomic_DNA"/>
</dbReference>
<evidence type="ECO:0000313" key="4">
    <source>
        <dbReference type="EMBL" id="OCL11067.1"/>
    </source>
</evidence>
<dbReference type="Pfam" id="PF24883">
    <property type="entry name" value="NPHP3_N"/>
    <property type="match status" value="1"/>
</dbReference>
<dbReference type="Pfam" id="PF25053">
    <property type="entry name" value="DUF7791"/>
    <property type="match status" value="1"/>
</dbReference>
<dbReference type="OrthoDB" id="443402at2759"/>
<protein>
    <recommendedName>
        <fullName evidence="6">NACHT domain-containing protein</fullName>
    </recommendedName>
</protein>
<accession>A0A8E2F5R7</accession>
<evidence type="ECO:0008006" key="6">
    <source>
        <dbReference type="Google" id="ProtNLM"/>
    </source>
</evidence>
<dbReference type="InterPro" id="IPR056693">
    <property type="entry name" value="DUF7791"/>
</dbReference>
<dbReference type="Proteomes" id="UP000250140">
    <property type="component" value="Unassembled WGS sequence"/>
</dbReference>
<evidence type="ECO:0000256" key="1">
    <source>
        <dbReference type="ARBA" id="ARBA00022737"/>
    </source>
</evidence>
<organism evidence="4 5">
    <name type="scientific">Glonium stellatum</name>
    <dbReference type="NCBI Taxonomy" id="574774"/>
    <lineage>
        <taxon>Eukaryota</taxon>
        <taxon>Fungi</taxon>
        <taxon>Dikarya</taxon>
        <taxon>Ascomycota</taxon>
        <taxon>Pezizomycotina</taxon>
        <taxon>Dothideomycetes</taxon>
        <taxon>Pleosporomycetidae</taxon>
        <taxon>Gloniales</taxon>
        <taxon>Gloniaceae</taxon>
        <taxon>Glonium</taxon>
    </lineage>
</organism>
<proteinExistence type="predicted"/>
<feature type="domain" description="DUF7791" evidence="3">
    <location>
        <begin position="218"/>
        <end position="321"/>
    </location>
</feature>
<keyword evidence="5" id="KW-1185">Reference proteome</keyword>
<feature type="domain" description="Nephrocystin 3-like N-terminal" evidence="2">
    <location>
        <begin position="5"/>
        <end position="108"/>
    </location>
</feature>
<dbReference type="InterPro" id="IPR056884">
    <property type="entry name" value="NPHP3-like_N"/>
</dbReference>
<gene>
    <name evidence="4" type="ORF">AOQ84DRAFT_430569</name>
</gene>
<sequence length="347" mass="40027">MTGNYFFWNAGTEMQKSHQCPSLIENVIPSRWHSTSSLANNVLHTPEPWTRTELFECFDILMQQKALSAKFCFFIDGLDEYDGDHTEIIKTLNKFTASSNVKICLSSRPWNVFEDTYGHIRQKMRLQDLTRNDIKLYVQDELEKDARFITLKSRDSRFQDLVEEIVNKADGVFLWVYLVIRSLKEGITNADTIPTLQKRLRKLPSDLEAYFRHILGQIEDIYWEGTTQAFQMALAALGPLPLWAFSVLDEDSDFAVRCKGQVLTTDTIDGISSHLEKRLNARCRGLLEVKISDREDSIWGCFSNRSVGFLHRTVRDFLRWKQLPEPHQQRYSTSSPALQATCTGLNG</sequence>
<dbReference type="PANTHER" id="PTHR10039">
    <property type="entry name" value="AMELOGENIN"/>
    <property type="match status" value="1"/>
</dbReference>
<evidence type="ECO:0000313" key="5">
    <source>
        <dbReference type="Proteomes" id="UP000250140"/>
    </source>
</evidence>
<evidence type="ECO:0000259" key="2">
    <source>
        <dbReference type="Pfam" id="PF24883"/>
    </source>
</evidence>
<dbReference type="InterPro" id="IPR027417">
    <property type="entry name" value="P-loop_NTPase"/>
</dbReference>
<keyword evidence="1" id="KW-0677">Repeat</keyword>
<dbReference type="PANTHER" id="PTHR10039:SF5">
    <property type="entry name" value="NACHT DOMAIN-CONTAINING PROTEIN"/>
    <property type="match status" value="1"/>
</dbReference>